<sequence>MKIKLLLLLSIFAFQLQAQNASKEAWESMFNGKDLNNWTPKIRNSPAGVNYGNTFRVEDGKLVVRYDSAAYPNFDERFGHLFYKKKFGYYRIRLNYRFVGEQAIKGPGWAIRNSGIMVHGQTAESMGLKQDFPVSIEVQLLGGNGKDKRTTCNLCTPGTNVEMNGKLFTPHCINSQSETFHGDQWVQAEVLVLGDSLIRHYSNGKEVLAYQRPQVGGGNVSGQDIIFGKSGELIKEGSISLQSESHPVEFKNIEILNLEGCMNPEALNYKTYFVKSKPEDCLFKKKKKKD</sequence>
<organism evidence="3 4">
    <name type="scientific">Aquirufa beregesia</name>
    <dbReference type="NCBI Taxonomy" id="2516556"/>
    <lineage>
        <taxon>Bacteria</taxon>
        <taxon>Pseudomonadati</taxon>
        <taxon>Bacteroidota</taxon>
        <taxon>Cytophagia</taxon>
        <taxon>Cytophagales</taxon>
        <taxon>Flectobacillaceae</taxon>
        <taxon>Aquirufa</taxon>
    </lineage>
</organism>
<protein>
    <submittedName>
        <fullName evidence="3">DUF1080 domain-containing protein</fullName>
    </submittedName>
</protein>
<name>A0ABX0EWI5_9BACT</name>
<gene>
    <name evidence="3" type="ORF">EWU23_10580</name>
</gene>
<dbReference type="Pfam" id="PF06439">
    <property type="entry name" value="3keto-disac_hyd"/>
    <property type="match status" value="1"/>
</dbReference>
<dbReference type="EMBL" id="SEWW01000007">
    <property type="protein sequence ID" value="NGZ44920.1"/>
    <property type="molecule type" value="Genomic_DNA"/>
</dbReference>
<keyword evidence="1" id="KW-0732">Signal</keyword>
<proteinExistence type="predicted"/>
<reference evidence="3 4" key="1">
    <citation type="submission" date="2019-02" db="EMBL/GenBank/DDBJ databases">
        <title>Genome of a new Bacteroidetes strain.</title>
        <authorList>
            <person name="Pitt A."/>
        </authorList>
    </citation>
    <scope>NUCLEOTIDE SEQUENCE [LARGE SCALE GENOMIC DNA]</scope>
    <source>
        <strain evidence="3 4">50C-KIRBA</strain>
    </source>
</reference>
<evidence type="ECO:0000313" key="3">
    <source>
        <dbReference type="EMBL" id="NGZ44920.1"/>
    </source>
</evidence>
<feature type="chain" id="PRO_5045106356" evidence="1">
    <location>
        <begin position="19"/>
        <end position="290"/>
    </location>
</feature>
<evidence type="ECO:0000256" key="1">
    <source>
        <dbReference type="SAM" id="SignalP"/>
    </source>
</evidence>
<feature type="signal peptide" evidence="1">
    <location>
        <begin position="1"/>
        <end position="18"/>
    </location>
</feature>
<dbReference type="Proteomes" id="UP001318301">
    <property type="component" value="Unassembled WGS sequence"/>
</dbReference>
<dbReference type="InterPro" id="IPR010496">
    <property type="entry name" value="AL/BT2_dom"/>
</dbReference>
<dbReference type="RefSeq" id="WP_166231992.1">
    <property type="nucleotide sequence ID" value="NZ_CBCSIJ010000016.1"/>
</dbReference>
<accession>A0ABX0EWI5</accession>
<evidence type="ECO:0000313" key="4">
    <source>
        <dbReference type="Proteomes" id="UP001318301"/>
    </source>
</evidence>
<keyword evidence="4" id="KW-1185">Reference proteome</keyword>
<dbReference type="Gene3D" id="2.60.120.560">
    <property type="entry name" value="Exo-inulinase, domain 1"/>
    <property type="match status" value="1"/>
</dbReference>
<comment type="caution">
    <text evidence="3">The sequence shown here is derived from an EMBL/GenBank/DDBJ whole genome shotgun (WGS) entry which is preliminary data.</text>
</comment>
<evidence type="ECO:0000259" key="2">
    <source>
        <dbReference type="Pfam" id="PF06439"/>
    </source>
</evidence>
<feature type="domain" description="3-keto-alpha-glucoside-1,2-lyase/3-keto-2-hydroxy-glucal hydratase" evidence="2">
    <location>
        <begin position="26"/>
        <end position="255"/>
    </location>
</feature>